<evidence type="ECO:0000256" key="22">
    <source>
        <dbReference type="SAM" id="Phobius"/>
    </source>
</evidence>
<dbReference type="GO" id="GO:0009055">
    <property type="term" value="F:electron transfer activity"/>
    <property type="evidence" value="ECO:0007669"/>
    <property type="project" value="InterPro"/>
</dbReference>
<evidence type="ECO:0000256" key="6">
    <source>
        <dbReference type="ARBA" id="ARBA00022519"/>
    </source>
</evidence>
<dbReference type="GO" id="GO:0016491">
    <property type="term" value="F:oxidoreductase activity"/>
    <property type="evidence" value="ECO:0007669"/>
    <property type="project" value="UniProtKB-KW"/>
</dbReference>
<feature type="binding site" description="covalent" evidence="21">
    <location>
        <position position="124"/>
    </location>
    <ligand>
        <name>heme c</name>
        <dbReference type="ChEBI" id="CHEBI:61717"/>
        <label>1</label>
    </ligand>
</feature>
<keyword evidence="4 19" id="KW-0813">Transport</keyword>
<dbReference type="GO" id="GO:0006119">
    <property type="term" value="P:oxidative phosphorylation"/>
    <property type="evidence" value="ECO:0007669"/>
    <property type="project" value="UniProtKB-UniPathway"/>
</dbReference>
<organism evidence="24">
    <name type="scientific">Sphingomonas sp. NS2</name>
    <dbReference type="NCBI Taxonomy" id="908605"/>
    <lineage>
        <taxon>Bacteria</taxon>
        <taxon>Pseudomonadati</taxon>
        <taxon>Pseudomonadota</taxon>
        <taxon>Alphaproteobacteria</taxon>
        <taxon>Sphingomonadales</taxon>
        <taxon>Sphingomonadaceae</taxon>
        <taxon>Sphingomonas</taxon>
    </lineage>
</organism>
<feature type="binding site" description="axial binding residue" evidence="20">
    <location>
        <position position="125"/>
    </location>
    <ligand>
        <name>heme c</name>
        <dbReference type="ChEBI" id="CHEBI:61717"/>
        <label>1</label>
    </ligand>
    <ligandPart>
        <name>Fe</name>
        <dbReference type="ChEBI" id="CHEBI:18248"/>
    </ligandPart>
</feature>
<dbReference type="InterPro" id="IPR004678">
    <property type="entry name" value="Cyt_c_oxidase_cbb3_su3"/>
</dbReference>
<evidence type="ECO:0000256" key="15">
    <source>
        <dbReference type="ARBA" id="ARBA00023002"/>
    </source>
</evidence>
<evidence type="ECO:0000256" key="10">
    <source>
        <dbReference type="ARBA" id="ARBA00022723"/>
    </source>
</evidence>
<keyword evidence="8 19" id="KW-0679">Respiratory chain</keyword>
<dbReference type="PANTHER" id="PTHR33751">
    <property type="entry name" value="CBB3-TYPE CYTOCHROME C OXIDASE SUBUNIT FIXP"/>
    <property type="match status" value="1"/>
</dbReference>
<evidence type="ECO:0000256" key="4">
    <source>
        <dbReference type="ARBA" id="ARBA00022448"/>
    </source>
</evidence>
<feature type="domain" description="Cytochrome c" evidence="23">
    <location>
        <begin position="108"/>
        <end position="198"/>
    </location>
</feature>
<comment type="subunit">
    <text evidence="19">Component of the cbb3-type cytochrome c oxidase.</text>
</comment>
<dbReference type="SUPFAM" id="SSF46626">
    <property type="entry name" value="Cytochrome c"/>
    <property type="match status" value="2"/>
</dbReference>
<reference evidence="24" key="1">
    <citation type="submission" date="2014-06" db="EMBL/GenBank/DDBJ databases">
        <title>Molecular and ecological studies on carbamate pesticide degrading bacteria isolated from agricultural soils.</title>
        <authorList>
            <person name="Kim D.-U."/>
            <person name="Ka J.-O."/>
        </authorList>
    </citation>
    <scope>NUCLEOTIDE SEQUENCE</scope>
    <source>
        <strain evidence="24">NS2</strain>
        <plasmid evidence="24">201</plasmid>
    </source>
</reference>
<evidence type="ECO:0000256" key="9">
    <source>
        <dbReference type="ARBA" id="ARBA00022692"/>
    </source>
</evidence>
<dbReference type="AlphaFoldDB" id="A0A0D4ZZ70"/>
<dbReference type="EMBL" id="KM017070">
    <property type="protein sequence ID" value="AJW29226.1"/>
    <property type="molecule type" value="Genomic_DNA"/>
</dbReference>
<keyword evidence="16 19" id="KW-0408">Iron</keyword>
<comment type="pathway">
    <text evidence="2 19">Energy metabolism; oxidative phosphorylation.</text>
</comment>
<keyword evidence="9 22" id="KW-0812">Transmembrane</keyword>
<evidence type="ECO:0000313" key="24">
    <source>
        <dbReference type="EMBL" id="AJW29226.1"/>
    </source>
</evidence>
<feature type="binding site" description="covalent" evidence="21">
    <location>
        <position position="221"/>
    </location>
    <ligand>
        <name>heme c</name>
        <dbReference type="ChEBI" id="CHEBI:61717"/>
        <label>2</label>
    </ligand>
</feature>
<keyword evidence="13 19" id="KW-0249">Electron transport</keyword>
<dbReference type="InterPro" id="IPR009056">
    <property type="entry name" value="Cyt_c-like_dom"/>
</dbReference>
<dbReference type="Gene3D" id="1.10.760.10">
    <property type="entry name" value="Cytochrome c-like domain"/>
    <property type="match status" value="2"/>
</dbReference>
<dbReference type="Pfam" id="PF14715">
    <property type="entry name" value="FixP_N"/>
    <property type="match status" value="1"/>
</dbReference>
<dbReference type="PIRSF" id="PIRSF000006">
    <property type="entry name" value="Cbb3-Cox_fixP"/>
    <property type="match status" value="1"/>
</dbReference>
<evidence type="ECO:0000259" key="23">
    <source>
        <dbReference type="PROSITE" id="PS51007"/>
    </source>
</evidence>
<feature type="binding site" description="axial binding residue" evidence="20">
    <location>
        <position position="266"/>
    </location>
    <ligand>
        <name>heme c</name>
        <dbReference type="ChEBI" id="CHEBI:61717"/>
        <label>1</label>
    </ligand>
    <ligandPart>
        <name>Fe</name>
        <dbReference type="ChEBI" id="CHEBI:18248"/>
    </ligandPart>
</feature>
<keyword evidence="6 19" id="KW-0997">Cell inner membrane</keyword>
<evidence type="ECO:0000256" key="7">
    <source>
        <dbReference type="ARBA" id="ARBA00022617"/>
    </source>
</evidence>
<dbReference type="Pfam" id="PF00034">
    <property type="entry name" value="Cytochrom_C"/>
    <property type="match status" value="1"/>
</dbReference>
<feature type="binding site" description="axial binding residue" evidence="20">
    <location>
        <position position="173"/>
    </location>
    <ligand>
        <name>heme c</name>
        <dbReference type="ChEBI" id="CHEBI:61717"/>
        <label>2</label>
    </ligand>
    <ligandPart>
        <name>Fe</name>
        <dbReference type="ChEBI" id="CHEBI:18248"/>
    </ligandPart>
</feature>
<keyword evidence="24" id="KW-0614">Plasmid</keyword>
<dbReference type="GO" id="GO:1902600">
    <property type="term" value="P:proton transmembrane transport"/>
    <property type="evidence" value="ECO:0007669"/>
    <property type="project" value="UniProtKB-KW"/>
</dbReference>
<dbReference type="NCBIfam" id="TIGR00782">
    <property type="entry name" value="ccoP"/>
    <property type="match status" value="1"/>
</dbReference>
<gene>
    <name evidence="24" type="ORF">plasmid201_038</name>
</gene>
<feature type="transmembrane region" description="Helical" evidence="22">
    <location>
        <begin position="32"/>
        <end position="50"/>
    </location>
</feature>
<comment type="cofactor">
    <cofactor evidence="19 21">
        <name>heme c</name>
        <dbReference type="ChEBI" id="CHEBI:61717"/>
    </cofactor>
    <text evidence="19 21">Binds 2 heme C groups per subunit.</text>
</comment>
<dbReference type="PANTHER" id="PTHR33751:SF1">
    <property type="entry name" value="CBB3-TYPE CYTOCHROME C OXIDASE SUBUNIT FIXP"/>
    <property type="match status" value="1"/>
</dbReference>
<comment type="function">
    <text evidence="19">C-type cytochrome. Part of the cbb3-type cytochrome c oxidase complex.</text>
</comment>
<comment type="subcellular location">
    <subcellularLocation>
        <location evidence="1 19">Cell inner membrane</location>
    </subcellularLocation>
</comment>
<dbReference type="GO" id="GO:0005886">
    <property type="term" value="C:plasma membrane"/>
    <property type="evidence" value="ECO:0007669"/>
    <property type="project" value="UniProtKB-SubCell"/>
</dbReference>
<proteinExistence type="inferred from homology"/>
<dbReference type="UniPathway" id="UPA00705"/>
<keyword evidence="7 19" id="KW-0349">Heme</keyword>
<feature type="binding site" description="covalent" evidence="21">
    <location>
        <position position="224"/>
    </location>
    <ligand>
        <name>heme c</name>
        <dbReference type="ChEBI" id="CHEBI:61717"/>
        <label>2</label>
    </ligand>
</feature>
<feature type="binding site" description="covalent" evidence="21">
    <location>
        <position position="121"/>
    </location>
    <ligand>
        <name>heme c</name>
        <dbReference type="ChEBI" id="CHEBI:61717"/>
        <label>1</label>
    </ligand>
</feature>
<dbReference type="InterPro" id="IPR050597">
    <property type="entry name" value="Cytochrome_c_Oxidase_Subunit"/>
</dbReference>
<feature type="domain" description="Cytochrome c" evidence="23">
    <location>
        <begin position="208"/>
        <end position="289"/>
    </location>
</feature>
<evidence type="ECO:0000256" key="16">
    <source>
        <dbReference type="ARBA" id="ARBA00023004"/>
    </source>
</evidence>
<evidence type="ECO:0000256" key="2">
    <source>
        <dbReference type="ARBA" id="ARBA00004673"/>
    </source>
</evidence>
<accession>A0A0D4ZZ70</accession>
<dbReference type="GO" id="GO:0046872">
    <property type="term" value="F:metal ion binding"/>
    <property type="evidence" value="ECO:0007669"/>
    <property type="project" value="UniProtKB-KW"/>
</dbReference>
<keyword evidence="5 19" id="KW-1003">Cell membrane</keyword>
<keyword evidence="18 19" id="KW-0472">Membrane</keyword>
<keyword evidence="11" id="KW-0677">Repeat</keyword>
<evidence type="ECO:0000256" key="13">
    <source>
        <dbReference type="ARBA" id="ARBA00022982"/>
    </source>
</evidence>
<evidence type="ECO:0000256" key="17">
    <source>
        <dbReference type="ARBA" id="ARBA00023065"/>
    </source>
</evidence>
<evidence type="ECO:0000256" key="14">
    <source>
        <dbReference type="ARBA" id="ARBA00022989"/>
    </source>
</evidence>
<keyword evidence="15 19" id="KW-0560">Oxidoreductase</keyword>
<dbReference type="InterPro" id="IPR036909">
    <property type="entry name" value="Cyt_c-like_dom_sf"/>
</dbReference>
<keyword evidence="12 19" id="KW-0375">Hydrogen ion transport</keyword>
<evidence type="ECO:0000256" key="12">
    <source>
        <dbReference type="ARBA" id="ARBA00022781"/>
    </source>
</evidence>
<evidence type="ECO:0000256" key="19">
    <source>
        <dbReference type="PIRNR" id="PIRNR000006"/>
    </source>
</evidence>
<dbReference type="Gene3D" id="6.10.280.130">
    <property type="match status" value="1"/>
</dbReference>
<evidence type="ECO:0000256" key="5">
    <source>
        <dbReference type="ARBA" id="ARBA00022475"/>
    </source>
</evidence>
<evidence type="ECO:0000256" key="21">
    <source>
        <dbReference type="PIRSR" id="PIRSR000006-2"/>
    </source>
</evidence>
<dbReference type="InterPro" id="IPR038414">
    <property type="entry name" value="CcoP_N_sf"/>
</dbReference>
<dbReference type="Pfam" id="PF13442">
    <property type="entry name" value="Cytochrome_CBB3"/>
    <property type="match status" value="1"/>
</dbReference>
<evidence type="ECO:0000256" key="18">
    <source>
        <dbReference type="ARBA" id="ARBA00023136"/>
    </source>
</evidence>
<evidence type="ECO:0000256" key="3">
    <source>
        <dbReference type="ARBA" id="ARBA00006113"/>
    </source>
</evidence>
<evidence type="ECO:0000256" key="8">
    <source>
        <dbReference type="ARBA" id="ARBA00022660"/>
    </source>
</evidence>
<dbReference type="PROSITE" id="PS51007">
    <property type="entry name" value="CYTC"/>
    <property type="match status" value="2"/>
</dbReference>
<comment type="similarity">
    <text evidence="3 19">Belongs to the CcoP / FixP family.</text>
</comment>
<feature type="binding site" description="axial binding residue" evidence="20">
    <location>
        <position position="225"/>
    </location>
    <ligand>
        <name>heme c</name>
        <dbReference type="ChEBI" id="CHEBI:61717"/>
        <label>2</label>
    </ligand>
    <ligandPart>
        <name>Fe</name>
        <dbReference type="ChEBI" id="CHEBI:18248"/>
    </ligandPart>
</feature>
<evidence type="ECO:0000256" key="1">
    <source>
        <dbReference type="ARBA" id="ARBA00004533"/>
    </source>
</evidence>
<evidence type="ECO:0000256" key="20">
    <source>
        <dbReference type="PIRSR" id="PIRSR000006-1"/>
    </source>
</evidence>
<sequence length="292" mass="31970">MAVSERDPHSGHMTTGHEWNGIKELNTPVPKAVWFFLIVTALFSLGYWVLMPAWPLGKTYTRGLLGSDQKDIVATRVAEARDARSAWTRQVAAMNYDQIRADPALMTLVREDGHRLFGDNCAACHGMNAKGNGGFPDLTDRDWLWGGTPDAIAHTIAVGVNSPASKETRVSQMLSFGKDGILDNDAVLAVADYVKTLSDPAWAKGKAASVTKGREVFATNCVACHGDQGRGNPQVGAPDLTDRTWLFGGDIETIYTTIYNGRQGEMPAWEHRLSPVDRKILTTYLLDQGRKP</sequence>
<keyword evidence="17 19" id="KW-0406">Ion transport</keyword>
<dbReference type="GO" id="GO:0020037">
    <property type="term" value="F:heme binding"/>
    <property type="evidence" value="ECO:0007669"/>
    <property type="project" value="InterPro"/>
</dbReference>
<protein>
    <recommendedName>
        <fullName evidence="19">Cbb3-type cytochrome c oxidase subunit</fullName>
    </recommendedName>
</protein>
<dbReference type="InterPro" id="IPR032858">
    <property type="entry name" value="CcoP_N"/>
</dbReference>
<geneLocation type="plasmid" evidence="24">
    <name>201</name>
</geneLocation>
<keyword evidence="10 19" id="KW-0479">Metal-binding</keyword>
<evidence type="ECO:0000256" key="11">
    <source>
        <dbReference type="ARBA" id="ARBA00022737"/>
    </source>
</evidence>
<name>A0A0D4ZZ70_9SPHN</name>
<keyword evidence="14 22" id="KW-1133">Transmembrane helix</keyword>